<dbReference type="PROSITE" id="PS50850">
    <property type="entry name" value="MFS"/>
    <property type="match status" value="1"/>
</dbReference>
<dbReference type="GO" id="GO:0005886">
    <property type="term" value="C:plasma membrane"/>
    <property type="evidence" value="ECO:0007669"/>
    <property type="project" value="UniProtKB-SubCell"/>
</dbReference>
<organism evidence="9 10">
    <name type="scientific">Paenibacillus silvae</name>
    <dbReference type="NCBI Taxonomy" id="1325358"/>
    <lineage>
        <taxon>Bacteria</taxon>
        <taxon>Bacillati</taxon>
        <taxon>Bacillota</taxon>
        <taxon>Bacilli</taxon>
        <taxon>Bacillales</taxon>
        <taxon>Paenibacillaceae</taxon>
        <taxon>Paenibacillus</taxon>
    </lineage>
</organism>
<evidence type="ECO:0000313" key="10">
    <source>
        <dbReference type="Proteomes" id="UP000249204"/>
    </source>
</evidence>
<keyword evidence="4 7" id="KW-0812">Transmembrane</keyword>
<evidence type="ECO:0000313" key="9">
    <source>
        <dbReference type="EMBL" id="PZT56588.1"/>
    </source>
</evidence>
<dbReference type="PROSITE" id="PS00216">
    <property type="entry name" value="SUGAR_TRANSPORT_1"/>
    <property type="match status" value="1"/>
</dbReference>
<feature type="transmembrane region" description="Helical" evidence="7">
    <location>
        <begin position="345"/>
        <end position="365"/>
    </location>
</feature>
<dbReference type="AlphaFoldDB" id="A0A2W6NN05"/>
<dbReference type="InterPro" id="IPR036259">
    <property type="entry name" value="MFS_trans_sf"/>
</dbReference>
<feature type="transmembrane region" description="Helical" evidence="7">
    <location>
        <begin position="73"/>
        <end position="89"/>
    </location>
</feature>
<keyword evidence="5 7" id="KW-1133">Transmembrane helix</keyword>
<keyword evidence="6 7" id="KW-0472">Membrane</keyword>
<feature type="transmembrane region" description="Helical" evidence="7">
    <location>
        <begin position="12"/>
        <end position="30"/>
    </location>
</feature>
<evidence type="ECO:0000259" key="8">
    <source>
        <dbReference type="PROSITE" id="PS50850"/>
    </source>
</evidence>
<evidence type="ECO:0000256" key="6">
    <source>
        <dbReference type="ARBA" id="ARBA00023136"/>
    </source>
</evidence>
<feature type="transmembrane region" description="Helical" evidence="7">
    <location>
        <begin position="310"/>
        <end position="333"/>
    </location>
</feature>
<evidence type="ECO:0000256" key="3">
    <source>
        <dbReference type="ARBA" id="ARBA00022448"/>
    </source>
</evidence>
<reference evidence="9 10" key="1">
    <citation type="submission" date="2018-06" db="EMBL/GenBank/DDBJ databases">
        <title>Isolation of heavy metals resistant Paenibacillus silvae NC2 from Gold-Copper mine in ZiJin, China.</title>
        <authorList>
            <person name="Xu J."/>
            <person name="Mazhar H.S."/>
            <person name="Rensing C."/>
        </authorList>
    </citation>
    <scope>NUCLEOTIDE SEQUENCE [LARGE SCALE GENOMIC DNA]</scope>
    <source>
        <strain evidence="9 10">NC2</strain>
    </source>
</reference>
<accession>A0A2W6NN05</accession>
<comment type="caution">
    <text evidence="9">The sequence shown here is derived from an EMBL/GenBank/DDBJ whole genome shotgun (WGS) entry which is preliminary data.</text>
</comment>
<comment type="similarity">
    <text evidence="2">Belongs to the major facilitator superfamily.</text>
</comment>
<dbReference type="PANTHER" id="PTHR23514:SF3">
    <property type="entry name" value="BYPASS OF STOP CODON PROTEIN 6"/>
    <property type="match status" value="1"/>
</dbReference>
<feature type="transmembrane region" description="Helical" evidence="7">
    <location>
        <begin position="219"/>
        <end position="240"/>
    </location>
</feature>
<dbReference type="InterPro" id="IPR020846">
    <property type="entry name" value="MFS_dom"/>
</dbReference>
<feature type="transmembrane region" description="Helical" evidence="7">
    <location>
        <begin position="260"/>
        <end position="280"/>
    </location>
</feature>
<dbReference type="InterPro" id="IPR051788">
    <property type="entry name" value="MFS_Transporter"/>
</dbReference>
<feature type="transmembrane region" description="Helical" evidence="7">
    <location>
        <begin position="42"/>
        <end position="61"/>
    </location>
</feature>
<dbReference type="GO" id="GO:0022857">
    <property type="term" value="F:transmembrane transporter activity"/>
    <property type="evidence" value="ECO:0007669"/>
    <property type="project" value="InterPro"/>
</dbReference>
<feature type="transmembrane region" description="Helical" evidence="7">
    <location>
        <begin position="287"/>
        <end position="304"/>
    </location>
</feature>
<dbReference type="Gene3D" id="1.20.1250.20">
    <property type="entry name" value="MFS general substrate transporter like domains"/>
    <property type="match status" value="2"/>
</dbReference>
<protein>
    <submittedName>
        <fullName evidence="9">MFS transporter</fullName>
    </submittedName>
</protein>
<evidence type="ECO:0000256" key="5">
    <source>
        <dbReference type="ARBA" id="ARBA00022989"/>
    </source>
</evidence>
<feature type="transmembrane region" description="Helical" evidence="7">
    <location>
        <begin position="95"/>
        <end position="112"/>
    </location>
</feature>
<evidence type="ECO:0000256" key="1">
    <source>
        <dbReference type="ARBA" id="ARBA00004651"/>
    </source>
</evidence>
<dbReference type="PANTHER" id="PTHR23514">
    <property type="entry name" value="BYPASS OF STOP CODON PROTEIN 6"/>
    <property type="match status" value="1"/>
</dbReference>
<dbReference type="RefSeq" id="WP_111269361.1">
    <property type="nucleotide sequence ID" value="NZ_QKWW01000017.1"/>
</dbReference>
<feature type="transmembrane region" description="Helical" evidence="7">
    <location>
        <begin position="133"/>
        <end position="154"/>
    </location>
</feature>
<sequence length="416" mass="45032">MNKRYVPTSVGLYVNYFLYGMVNIMLASHMDLLTRDLHTDAAGISMLVSAMGLGRLFTLYISGVLSDKWGRKPFVVAAGVLMALFLIGIPFSPNLGVAVIFAVLAGVSNAMLDSGTYPALIEAFPRTTGSATVLVRGVISAGAAILPIMIVFLMNQGISYKFSFFLPAAVFLLNAYWLHKQRFPDMNANTDPSDQPHNSCDNSGDTHDSCTAPKFWKEGICLILLGFTGPSLLYIMQLWLPTYGQTVIGLNHEDALKLFSYYNIGSLVSIGVLVAILGRFIKPVHVILLYPCISLLAFVGLLFMHSPLAAIINALLIGFSISGVLQLALTVMSEFFGKRKGQATGFIYTATSLAYTTIPFLTGLLLKYEGISAVITLAIGLNLAGIGLAFYINIRYMVVFGKKKPGALRLSLRPPG</sequence>
<evidence type="ECO:0000256" key="7">
    <source>
        <dbReference type="SAM" id="Phobius"/>
    </source>
</evidence>
<dbReference type="InterPro" id="IPR005829">
    <property type="entry name" value="Sugar_transporter_CS"/>
</dbReference>
<name>A0A2W6NN05_9BACL</name>
<feature type="transmembrane region" description="Helical" evidence="7">
    <location>
        <begin position="371"/>
        <end position="394"/>
    </location>
</feature>
<dbReference type="EMBL" id="QKWW01000017">
    <property type="protein sequence ID" value="PZT56588.1"/>
    <property type="molecule type" value="Genomic_DNA"/>
</dbReference>
<dbReference type="Proteomes" id="UP000249204">
    <property type="component" value="Unassembled WGS sequence"/>
</dbReference>
<keyword evidence="3" id="KW-0813">Transport</keyword>
<evidence type="ECO:0000256" key="4">
    <source>
        <dbReference type="ARBA" id="ARBA00022692"/>
    </source>
</evidence>
<proteinExistence type="inferred from homology"/>
<feature type="domain" description="Major facilitator superfamily (MFS) profile" evidence="8">
    <location>
        <begin position="8"/>
        <end position="397"/>
    </location>
</feature>
<dbReference type="SUPFAM" id="SSF103473">
    <property type="entry name" value="MFS general substrate transporter"/>
    <property type="match status" value="1"/>
</dbReference>
<feature type="transmembrane region" description="Helical" evidence="7">
    <location>
        <begin position="160"/>
        <end position="178"/>
    </location>
</feature>
<dbReference type="InterPro" id="IPR011701">
    <property type="entry name" value="MFS"/>
</dbReference>
<gene>
    <name evidence="9" type="ORF">DN757_05960</name>
</gene>
<comment type="subcellular location">
    <subcellularLocation>
        <location evidence="1">Cell membrane</location>
        <topology evidence="1">Multi-pass membrane protein</topology>
    </subcellularLocation>
</comment>
<dbReference type="Pfam" id="PF07690">
    <property type="entry name" value="MFS_1"/>
    <property type="match status" value="1"/>
</dbReference>
<evidence type="ECO:0000256" key="2">
    <source>
        <dbReference type="ARBA" id="ARBA00008335"/>
    </source>
</evidence>